<organism evidence="6 7">
    <name type="scientific">Microbacterium commune</name>
    <dbReference type="NCBI Taxonomy" id="2762219"/>
    <lineage>
        <taxon>Bacteria</taxon>
        <taxon>Bacillati</taxon>
        <taxon>Actinomycetota</taxon>
        <taxon>Actinomycetes</taxon>
        <taxon>Micrococcales</taxon>
        <taxon>Microbacteriaceae</taxon>
        <taxon>Microbacterium</taxon>
    </lineage>
</organism>
<dbReference type="Proteomes" id="UP000611521">
    <property type="component" value="Unassembled WGS sequence"/>
</dbReference>
<name>A0ABR8W4C0_9MICO</name>
<feature type="signal peptide" evidence="5">
    <location>
        <begin position="1"/>
        <end position="25"/>
    </location>
</feature>
<keyword evidence="2" id="KW-0813">Transport</keyword>
<proteinExistence type="predicted"/>
<evidence type="ECO:0000313" key="7">
    <source>
        <dbReference type="Proteomes" id="UP000611521"/>
    </source>
</evidence>
<evidence type="ECO:0000256" key="1">
    <source>
        <dbReference type="ARBA" id="ARBA00004196"/>
    </source>
</evidence>
<evidence type="ECO:0000313" key="6">
    <source>
        <dbReference type="EMBL" id="MBD8011852.1"/>
    </source>
</evidence>
<evidence type="ECO:0000256" key="3">
    <source>
        <dbReference type="ARBA" id="ARBA00022723"/>
    </source>
</evidence>
<dbReference type="EMBL" id="JACSPX010000001">
    <property type="protein sequence ID" value="MBD8011852.1"/>
    <property type="molecule type" value="Genomic_DNA"/>
</dbReference>
<sequence>MKSRLFPLALATASALALTGCTATAGDADADGGALQIVASTNVYGQLAAEIGGDRVEVTSLIDSAAKDPHGYEATARDRLAVQKADLVIENGGGYDAFMDELIAGSDAVVITAAEFSHDYPDAVVADDEHADEHDDEHADEHEGHAHIDGFNEHVWFDVHTVSHVAEQIAADLAEIDPAGKAQYAAAAEQLAGELEGIEGELDALHTTLEGTPVFITEPLPGALAAAAGLDDVAPEGFASAVEEGNEVAPAILLESLSLVEDGAVRAVLANAQTGGAETSRIEAAAEDAGIPVITFHELLDADQSYAEWMRSAISDLAAALDG</sequence>
<dbReference type="PROSITE" id="PS51257">
    <property type="entry name" value="PROKAR_LIPOPROTEIN"/>
    <property type="match status" value="1"/>
</dbReference>
<comment type="subcellular location">
    <subcellularLocation>
        <location evidence="1">Cell envelope</location>
    </subcellularLocation>
</comment>
<keyword evidence="4 5" id="KW-0732">Signal</keyword>
<evidence type="ECO:0000256" key="4">
    <source>
        <dbReference type="ARBA" id="ARBA00022729"/>
    </source>
</evidence>
<comment type="caution">
    <text evidence="6">The sequence shown here is derived from an EMBL/GenBank/DDBJ whole genome shotgun (WGS) entry which is preliminary data.</text>
</comment>
<feature type="chain" id="PRO_5046816203" evidence="5">
    <location>
        <begin position="26"/>
        <end position="323"/>
    </location>
</feature>
<keyword evidence="3" id="KW-0479">Metal-binding</keyword>
<dbReference type="PANTHER" id="PTHR42953">
    <property type="entry name" value="HIGH-AFFINITY ZINC UPTAKE SYSTEM PROTEIN ZNUA-RELATED"/>
    <property type="match status" value="1"/>
</dbReference>
<dbReference type="PANTHER" id="PTHR42953:SF1">
    <property type="entry name" value="METAL-BINDING PROTEIN HI_0362-RELATED"/>
    <property type="match status" value="1"/>
</dbReference>
<dbReference type="InterPro" id="IPR006127">
    <property type="entry name" value="ZnuA-like"/>
</dbReference>
<gene>
    <name evidence="6" type="ORF">H9633_06025</name>
</gene>
<dbReference type="SUPFAM" id="SSF53807">
    <property type="entry name" value="Helical backbone' metal receptor"/>
    <property type="match status" value="1"/>
</dbReference>
<protein>
    <submittedName>
        <fullName evidence="6">Zinc ABC transporter substrate-binding protein</fullName>
    </submittedName>
</protein>
<dbReference type="RefSeq" id="WP_191712451.1">
    <property type="nucleotide sequence ID" value="NZ_JACSPX010000001.1"/>
</dbReference>
<accession>A0ABR8W4C0</accession>
<keyword evidence="7" id="KW-1185">Reference proteome</keyword>
<dbReference type="Gene3D" id="3.40.50.1980">
    <property type="entry name" value="Nitrogenase molybdenum iron protein domain"/>
    <property type="match status" value="1"/>
</dbReference>
<evidence type="ECO:0000256" key="5">
    <source>
        <dbReference type="SAM" id="SignalP"/>
    </source>
</evidence>
<dbReference type="Pfam" id="PF01297">
    <property type="entry name" value="ZnuA"/>
    <property type="match status" value="1"/>
</dbReference>
<reference evidence="6 7" key="1">
    <citation type="submission" date="2020-08" db="EMBL/GenBank/DDBJ databases">
        <title>A Genomic Blueprint of the Chicken Gut Microbiome.</title>
        <authorList>
            <person name="Gilroy R."/>
            <person name="Ravi A."/>
            <person name="Getino M."/>
            <person name="Pursley I."/>
            <person name="Horton D.L."/>
            <person name="Alikhan N.-F."/>
            <person name="Baker D."/>
            <person name="Gharbi K."/>
            <person name="Hall N."/>
            <person name="Watson M."/>
            <person name="Adriaenssens E.M."/>
            <person name="Foster-Nyarko E."/>
            <person name="Jarju S."/>
            <person name="Secka A."/>
            <person name="Antonio M."/>
            <person name="Oren A."/>
            <person name="Chaudhuri R."/>
            <person name="La Ragione R.M."/>
            <person name="Hildebrand F."/>
            <person name="Pallen M.J."/>
        </authorList>
    </citation>
    <scope>NUCLEOTIDE SEQUENCE [LARGE SCALE GENOMIC DNA]</scope>
    <source>
        <strain evidence="6 7">Re1</strain>
    </source>
</reference>
<dbReference type="InterPro" id="IPR050492">
    <property type="entry name" value="Bact_metal-bind_prot9"/>
</dbReference>
<evidence type="ECO:0000256" key="2">
    <source>
        <dbReference type="ARBA" id="ARBA00022448"/>
    </source>
</evidence>